<sequence>MKKEFVELVFKDLEILTSHLKELLVDEENVKVEKPRAEPSKKIGLEDVRAVLAKLSQHGKTAEVKGLITKYGASKLSDVDEGKYKDLLKDAEGIEID</sequence>
<keyword evidence="2" id="KW-1185">Reference proteome</keyword>
<gene>
    <name evidence="1" type="ORF">QQA45_03470</name>
</gene>
<organism evidence="1 2">
    <name type="scientific">Sneathia sanguinegens</name>
    <dbReference type="NCBI Taxonomy" id="40543"/>
    <lineage>
        <taxon>Bacteria</taxon>
        <taxon>Fusobacteriati</taxon>
        <taxon>Fusobacteriota</taxon>
        <taxon>Fusobacteriia</taxon>
        <taxon>Fusobacteriales</taxon>
        <taxon>Leptotrichiaceae</taxon>
        <taxon>Sneathia</taxon>
    </lineage>
</organism>
<dbReference type="Proteomes" id="UP001225134">
    <property type="component" value="Unassembled WGS sequence"/>
</dbReference>
<evidence type="ECO:0000313" key="2">
    <source>
        <dbReference type="Proteomes" id="UP001225134"/>
    </source>
</evidence>
<accession>A0ABT7HJ71</accession>
<protein>
    <recommendedName>
        <fullName evidence="3">rRNA biogenesis protein rrp5</fullName>
    </recommendedName>
</protein>
<evidence type="ECO:0008006" key="3">
    <source>
        <dbReference type="Google" id="ProtNLM"/>
    </source>
</evidence>
<proteinExistence type="predicted"/>
<name>A0ABT7HJ71_9FUSO</name>
<reference evidence="1 2" key="1">
    <citation type="submission" date="2023-06" db="EMBL/GenBank/DDBJ databases">
        <title>Antibody response to the Sneathia vaginalis cytopathogenic toxin A during pregnancy.</title>
        <authorList>
            <person name="Mccoy Z.T."/>
            <person name="Serrano M.G."/>
            <person name="Spaine K."/>
            <person name="Edwards D.J."/>
            <person name="Buck G.A."/>
            <person name="Jefferson K."/>
        </authorList>
    </citation>
    <scope>NUCLEOTIDE SEQUENCE [LARGE SCALE GENOMIC DNA]</scope>
    <source>
        <strain evidence="1 2">CCUG 42621</strain>
    </source>
</reference>
<comment type="caution">
    <text evidence="1">The sequence shown here is derived from an EMBL/GenBank/DDBJ whole genome shotgun (WGS) entry which is preliminary data.</text>
</comment>
<evidence type="ECO:0000313" key="1">
    <source>
        <dbReference type="EMBL" id="MDK9580576.1"/>
    </source>
</evidence>
<dbReference type="EMBL" id="JASSPP010000004">
    <property type="protein sequence ID" value="MDK9580576.1"/>
    <property type="molecule type" value="Genomic_DNA"/>
</dbReference>
<dbReference type="RefSeq" id="WP_285152882.1">
    <property type="nucleotide sequence ID" value="NZ_JASSPP010000004.1"/>
</dbReference>